<dbReference type="GO" id="GO:0047938">
    <property type="term" value="F:glucose-6-phosphate 1-epimerase activity"/>
    <property type="evidence" value="ECO:0007669"/>
    <property type="project" value="UniProtKB-EC"/>
</dbReference>
<evidence type="ECO:0000256" key="1">
    <source>
        <dbReference type="ARBA" id="ARBA00001096"/>
    </source>
</evidence>
<dbReference type="Pfam" id="PF01263">
    <property type="entry name" value="Aldose_epim"/>
    <property type="match status" value="1"/>
</dbReference>
<name>A0A388L1Q8_CHABU</name>
<comment type="caution">
    <text evidence="5">The sequence shown here is derived from an EMBL/GenBank/DDBJ whole genome shotgun (WGS) entry which is preliminary data.</text>
</comment>
<dbReference type="CDD" id="cd09020">
    <property type="entry name" value="D-hex-6-P-epi_like"/>
    <property type="match status" value="1"/>
</dbReference>
<evidence type="ECO:0000256" key="3">
    <source>
        <dbReference type="ARBA" id="ARBA00012083"/>
    </source>
</evidence>
<dbReference type="SUPFAM" id="SSF74650">
    <property type="entry name" value="Galactose mutarotase-like"/>
    <property type="match status" value="1"/>
</dbReference>
<organism evidence="5 6">
    <name type="scientific">Chara braunii</name>
    <name type="common">Braun's stonewort</name>
    <dbReference type="NCBI Taxonomy" id="69332"/>
    <lineage>
        <taxon>Eukaryota</taxon>
        <taxon>Viridiplantae</taxon>
        <taxon>Streptophyta</taxon>
        <taxon>Charophyceae</taxon>
        <taxon>Charales</taxon>
        <taxon>Characeae</taxon>
        <taxon>Chara</taxon>
    </lineage>
</organism>
<dbReference type="InterPro" id="IPR008183">
    <property type="entry name" value="Aldose_1/G6P_1-epimerase"/>
</dbReference>
<evidence type="ECO:0000256" key="4">
    <source>
        <dbReference type="ARBA" id="ARBA00023235"/>
    </source>
</evidence>
<gene>
    <name evidence="5" type="ORF">CBR_g22002</name>
</gene>
<dbReference type="AlphaFoldDB" id="A0A388L1Q8"/>
<dbReference type="EC" id="5.1.3.15" evidence="3"/>
<dbReference type="STRING" id="69332.A0A388L1Q8"/>
<dbReference type="OrthoDB" id="1659429at2759"/>
<comment type="catalytic activity">
    <reaction evidence="1">
        <text>alpha-D-glucose 6-phosphate = beta-D-glucose 6-phosphate</text>
        <dbReference type="Rhea" id="RHEA:16249"/>
        <dbReference type="ChEBI" id="CHEBI:58225"/>
        <dbReference type="ChEBI" id="CHEBI:58247"/>
        <dbReference type="EC" id="5.1.3.15"/>
    </reaction>
</comment>
<proteinExistence type="inferred from homology"/>
<keyword evidence="6" id="KW-1185">Reference proteome</keyword>
<evidence type="ECO:0000313" key="5">
    <source>
        <dbReference type="EMBL" id="GBG76254.1"/>
    </source>
</evidence>
<dbReference type="Proteomes" id="UP000265515">
    <property type="component" value="Unassembled WGS sequence"/>
</dbReference>
<sequence length="402" mass="42584">MHGRALALSHRHAQVAISAAPGRRDVGAPRGHLRPLPASRCFPVGGEVGKIPAAIPAALVAGGACVCFRHVSGHVLYTPSRARPRKPAMTGATSATPRAGADVAASGSAAGALNEDFAVGDSVRVEEGKGGQPKVVLTHPSSGSSADVYLLGACVTSWRLPSGEDVLYVRPDAVFTGEKPISGGIPHCFPQFGPGKMQQHGFARNLTWQISATSADVHPDDGGPVASVELILEDNDYTRSMWDASFRLSYKVSLKANQLVTSLTVVNTGEKACDFTAALHTYFSAAAAEASVKGLNGCRFLDKDPDPVNPRPGVEEHEAVNFPGFVDRMYLDAPADLVLETGLGRAVGVQALQGWKDAVVWNPHLTMKDFYKDFVCVENAKLEKVVLSAGDTWHAEMQLTPM</sequence>
<dbReference type="EMBL" id="BFEA01000241">
    <property type="protein sequence ID" value="GBG76254.1"/>
    <property type="molecule type" value="Genomic_DNA"/>
</dbReference>
<dbReference type="InterPro" id="IPR011013">
    <property type="entry name" value="Gal_mutarotase_sf_dom"/>
</dbReference>
<dbReference type="GO" id="GO:0030246">
    <property type="term" value="F:carbohydrate binding"/>
    <property type="evidence" value="ECO:0007669"/>
    <property type="project" value="InterPro"/>
</dbReference>
<dbReference type="GO" id="GO:0005975">
    <property type="term" value="P:carbohydrate metabolic process"/>
    <property type="evidence" value="ECO:0007669"/>
    <property type="project" value="InterPro"/>
</dbReference>
<dbReference type="OMA" id="MNWSITD"/>
<dbReference type="InterPro" id="IPR014718">
    <property type="entry name" value="GH-type_carb-bd"/>
</dbReference>
<evidence type="ECO:0000256" key="2">
    <source>
        <dbReference type="ARBA" id="ARBA00005866"/>
    </source>
</evidence>
<dbReference type="InterPro" id="IPR025532">
    <property type="entry name" value="G6P_1-epimerase"/>
</dbReference>
<dbReference type="PANTHER" id="PTHR11122:SF39">
    <property type="entry name" value="GLUCOSE-6-PHOSPHATE 1-EPIMERASE"/>
    <property type="match status" value="1"/>
</dbReference>
<dbReference type="GO" id="GO:0005737">
    <property type="term" value="C:cytoplasm"/>
    <property type="evidence" value="ECO:0007669"/>
    <property type="project" value="TreeGrafter"/>
</dbReference>
<reference evidence="5 6" key="1">
    <citation type="journal article" date="2018" name="Cell">
        <title>The Chara Genome: Secondary Complexity and Implications for Plant Terrestrialization.</title>
        <authorList>
            <person name="Nishiyama T."/>
            <person name="Sakayama H."/>
            <person name="Vries J.D."/>
            <person name="Buschmann H."/>
            <person name="Saint-Marcoux D."/>
            <person name="Ullrich K.K."/>
            <person name="Haas F.B."/>
            <person name="Vanderstraeten L."/>
            <person name="Becker D."/>
            <person name="Lang D."/>
            <person name="Vosolsobe S."/>
            <person name="Rombauts S."/>
            <person name="Wilhelmsson P.K.I."/>
            <person name="Janitza P."/>
            <person name="Kern R."/>
            <person name="Heyl A."/>
            <person name="Rumpler F."/>
            <person name="Villalobos L.I.A.C."/>
            <person name="Clay J.M."/>
            <person name="Skokan R."/>
            <person name="Toyoda A."/>
            <person name="Suzuki Y."/>
            <person name="Kagoshima H."/>
            <person name="Schijlen E."/>
            <person name="Tajeshwar N."/>
            <person name="Catarino B."/>
            <person name="Hetherington A.J."/>
            <person name="Saltykova A."/>
            <person name="Bonnot C."/>
            <person name="Breuninger H."/>
            <person name="Symeonidi A."/>
            <person name="Radhakrishnan G.V."/>
            <person name="Van Nieuwerburgh F."/>
            <person name="Deforce D."/>
            <person name="Chang C."/>
            <person name="Karol K.G."/>
            <person name="Hedrich R."/>
            <person name="Ulvskov P."/>
            <person name="Glockner G."/>
            <person name="Delwiche C.F."/>
            <person name="Petrasek J."/>
            <person name="Van de Peer Y."/>
            <person name="Friml J."/>
            <person name="Beilby M."/>
            <person name="Dolan L."/>
            <person name="Kohara Y."/>
            <person name="Sugano S."/>
            <person name="Fujiyama A."/>
            <person name="Delaux P.-M."/>
            <person name="Quint M."/>
            <person name="TheiBen G."/>
            <person name="Hagemann M."/>
            <person name="Harholt J."/>
            <person name="Dunand C."/>
            <person name="Zachgo S."/>
            <person name="Langdale J."/>
            <person name="Maumus F."/>
            <person name="Straeten D.V.D."/>
            <person name="Gould S.B."/>
            <person name="Rensing S.A."/>
        </authorList>
    </citation>
    <scope>NUCLEOTIDE SEQUENCE [LARGE SCALE GENOMIC DNA]</scope>
    <source>
        <strain evidence="5 6">S276</strain>
    </source>
</reference>
<comment type="similarity">
    <text evidence="2">Belongs to the glucose-6-phosphate 1-epimerase family.</text>
</comment>
<accession>A0A388L1Q8</accession>
<keyword evidence="4" id="KW-0413">Isomerase</keyword>
<dbReference type="PANTHER" id="PTHR11122">
    <property type="entry name" value="APOSPORY-ASSOCIATED PROTEIN C-RELATED"/>
    <property type="match status" value="1"/>
</dbReference>
<dbReference type="Gene3D" id="2.70.98.10">
    <property type="match status" value="1"/>
</dbReference>
<dbReference type="Gramene" id="GBG76254">
    <property type="protein sequence ID" value="GBG76254"/>
    <property type="gene ID" value="CBR_g22002"/>
</dbReference>
<evidence type="ECO:0000313" key="6">
    <source>
        <dbReference type="Proteomes" id="UP000265515"/>
    </source>
</evidence>
<protein>
    <recommendedName>
        <fullName evidence="3">glucose-6-phosphate 1-epimerase</fullName>
        <ecNumber evidence="3">5.1.3.15</ecNumber>
    </recommendedName>
</protein>